<feature type="compositionally biased region" description="Low complexity" evidence="7">
    <location>
        <begin position="461"/>
        <end position="476"/>
    </location>
</feature>
<protein>
    <submittedName>
        <fullName evidence="9">Chromatin associated protein</fullName>
    </submittedName>
</protein>
<gene>
    <name evidence="9" type="ORF">R3P38DRAFT_2881699</name>
</gene>
<feature type="compositionally biased region" description="Low complexity" evidence="7">
    <location>
        <begin position="189"/>
        <end position="216"/>
    </location>
</feature>
<evidence type="ECO:0000256" key="6">
    <source>
        <dbReference type="PROSITE-ProRule" id="PRU00221"/>
    </source>
</evidence>
<keyword evidence="1" id="KW-0678">Repressor</keyword>
<keyword evidence="2 6" id="KW-0853">WD repeat</keyword>
<dbReference type="CDD" id="cd00200">
    <property type="entry name" value="WD40"/>
    <property type="match status" value="1"/>
</dbReference>
<dbReference type="Pfam" id="PF08581">
    <property type="entry name" value="Tup_N"/>
    <property type="match status" value="1"/>
</dbReference>
<feature type="repeat" description="WD" evidence="6">
    <location>
        <begin position="607"/>
        <end position="639"/>
    </location>
</feature>
<feature type="compositionally biased region" description="Basic and acidic residues" evidence="7">
    <location>
        <begin position="141"/>
        <end position="179"/>
    </location>
</feature>
<accession>A0AAW0D1U2</accession>
<sequence>MSTPAIYNHRTLQSATGTGHAQAARFGDALEAVKHEYDLVASELVQARTLRDEYEAKVTSQINELNIIRHALYELEAQHGKVRQRYEDEIAHLRAEMHALRQLPAASGLHASSSAHAPTDSAYLNRDRDRVADRYVLADRERERDRDREREREIQRDRERDRERGGERDPKRLKIKAPDHFSPLLPPVQSGSQNGHQSHHSQSLPPLSESHPHPSSRGVPGPGIPLAMESPRPLRTAPGSLPQLPEHPHPHPPRAASRPPPPPDDRDRDRDRDMDTREPYPAFLENLDISTVPPEFKKDNSDWFAVWNPRIRPRAIGDVSLIHTLLHATVVCCVQFSADGRYVATGCNRTAQIFDVKTGNKTCVLVDDTSGSSGDLYIRSVRFSPDGRYLATGAEDRQVRIWDIAKKRIRSVFSGHTQEIYSLDFSRDGRRIVSGSGDRTARIWDMDTGACLVLPVDTDLPPNSSGNNGGSTSTGTSGPGVSGNAEGGAVAPTAGGSTTTVPPTTDAGVTSVAMSPDGRFVAAGSLDTFVRIWDAYTGVLLDKLRGHRDSVYSVVFTPDGRGVVSGSLDKTMKWWDVSGLYTGGGKIKKEMKDEKGLLGVGQCTMNFTGHKDYVLSVAVSHDGQWIVSGSKDRGVQFWDRAGGVQCMLQGHKNSVISIDLNPTTNLLATGSGDNLARIWSYTTP</sequence>
<feature type="repeat" description="WD" evidence="6">
    <location>
        <begin position="378"/>
        <end position="412"/>
    </location>
</feature>
<dbReference type="InterPro" id="IPR036322">
    <property type="entry name" value="WD40_repeat_dom_sf"/>
</dbReference>
<dbReference type="InterPro" id="IPR020472">
    <property type="entry name" value="WD40_PAC1"/>
</dbReference>
<name>A0AAW0D1U2_9AGAR</name>
<evidence type="ECO:0000256" key="5">
    <source>
        <dbReference type="ARBA" id="ARBA00023163"/>
    </source>
</evidence>
<organism evidence="9 10">
    <name type="scientific">Favolaschia claudopus</name>
    <dbReference type="NCBI Taxonomy" id="2862362"/>
    <lineage>
        <taxon>Eukaryota</taxon>
        <taxon>Fungi</taxon>
        <taxon>Dikarya</taxon>
        <taxon>Basidiomycota</taxon>
        <taxon>Agaricomycotina</taxon>
        <taxon>Agaricomycetes</taxon>
        <taxon>Agaricomycetidae</taxon>
        <taxon>Agaricales</taxon>
        <taxon>Marasmiineae</taxon>
        <taxon>Mycenaceae</taxon>
        <taxon>Favolaschia</taxon>
    </lineage>
</organism>
<evidence type="ECO:0000313" key="10">
    <source>
        <dbReference type="Proteomes" id="UP001362999"/>
    </source>
</evidence>
<keyword evidence="3" id="KW-0677">Repeat</keyword>
<dbReference type="InterPro" id="IPR015943">
    <property type="entry name" value="WD40/YVTN_repeat-like_dom_sf"/>
</dbReference>
<dbReference type="Gene3D" id="1.20.5.340">
    <property type="match status" value="1"/>
</dbReference>
<feature type="repeat" description="WD" evidence="6">
    <location>
        <begin position="544"/>
        <end position="578"/>
    </location>
</feature>
<evidence type="ECO:0000256" key="1">
    <source>
        <dbReference type="ARBA" id="ARBA00022491"/>
    </source>
</evidence>
<evidence type="ECO:0000259" key="8">
    <source>
        <dbReference type="Pfam" id="PF08581"/>
    </source>
</evidence>
<feature type="compositionally biased region" description="Basic and acidic residues" evidence="7">
    <location>
        <begin position="263"/>
        <end position="278"/>
    </location>
</feature>
<feature type="region of interest" description="Disordered" evidence="7">
    <location>
        <begin position="141"/>
        <end position="282"/>
    </location>
</feature>
<feature type="region of interest" description="Disordered" evidence="7">
    <location>
        <begin position="455"/>
        <end position="510"/>
    </location>
</feature>
<evidence type="ECO:0000256" key="2">
    <source>
        <dbReference type="ARBA" id="ARBA00022574"/>
    </source>
</evidence>
<dbReference type="Gene3D" id="2.130.10.10">
    <property type="entry name" value="YVTN repeat-like/Quinoprotein amine dehydrogenase"/>
    <property type="match status" value="2"/>
</dbReference>
<comment type="caution">
    <text evidence="9">The sequence shown here is derived from an EMBL/GenBank/DDBJ whole genome shotgun (WGS) entry which is preliminary data.</text>
</comment>
<dbReference type="SMART" id="SM00320">
    <property type="entry name" value="WD40"/>
    <property type="match status" value="7"/>
</dbReference>
<evidence type="ECO:0000313" key="9">
    <source>
        <dbReference type="EMBL" id="KAK7044919.1"/>
    </source>
</evidence>
<dbReference type="AlphaFoldDB" id="A0AAW0D1U2"/>
<reference evidence="9 10" key="1">
    <citation type="journal article" date="2024" name="J Genomics">
        <title>Draft genome sequencing and assembly of Favolaschia claudopus CIRM-BRFM 2984 isolated from oak limbs.</title>
        <authorList>
            <person name="Navarro D."/>
            <person name="Drula E."/>
            <person name="Chaduli D."/>
            <person name="Cazenave R."/>
            <person name="Ahrendt S."/>
            <person name="Wang J."/>
            <person name="Lipzen A."/>
            <person name="Daum C."/>
            <person name="Barry K."/>
            <person name="Grigoriev I.V."/>
            <person name="Favel A."/>
            <person name="Rosso M.N."/>
            <person name="Martin F."/>
        </authorList>
    </citation>
    <scope>NUCLEOTIDE SEQUENCE [LARGE SCALE GENOMIC DNA]</scope>
    <source>
        <strain evidence="9 10">CIRM-BRFM 2984</strain>
    </source>
</reference>
<dbReference type="InterPro" id="IPR013890">
    <property type="entry name" value="Tscrpt_rep_Tup1_N"/>
</dbReference>
<feature type="repeat" description="WD" evidence="6">
    <location>
        <begin position="509"/>
        <end position="543"/>
    </location>
</feature>
<dbReference type="InterPro" id="IPR019775">
    <property type="entry name" value="WD40_repeat_CS"/>
</dbReference>
<dbReference type="PROSITE" id="PS50082">
    <property type="entry name" value="WD_REPEATS_2"/>
    <property type="match status" value="6"/>
</dbReference>
<dbReference type="EMBL" id="JAWWNJ010000011">
    <property type="protein sequence ID" value="KAK7044919.1"/>
    <property type="molecule type" value="Genomic_DNA"/>
</dbReference>
<feature type="domain" description="Transcriptional repressor Tup1 N-terminal" evidence="8">
    <location>
        <begin position="25"/>
        <end position="99"/>
    </location>
</feature>
<keyword evidence="4" id="KW-0805">Transcription regulation</keyword>
<proteinExistence type="predicted"/>
<evidence type="ECO:0000256" key="3">
    <source>
        <dbReference type="ARBA" id="ARBA00022737"/>
    </source>
</evidence>
<dbReference type="PANTHER" id="PTHR19879">
    <property type="entry name" value="TRANSCRIPTION INITIATION FACTOR TFIID"/>
    <property type="match status" value="1"/>
</dbReference>
<dbReference type="Pfam" id="PF00400">
    <property type="entry name" value="WD40"/>
    <property type="match status" value="7"/>
</dbReference>
<dbReference type="PROSITE" id="PS50294">
    <property type="entry name" value="WD_REPEATS_REGION"/>
    <property type="match status" value="6"/>
</dbReference>
<feature type="repeat" description="WD" evidence="6">
    <location>
        <begin position="648"/>
        <end position="684"/>
    </location>
</feature>
<evidence type="ECO:0000256" key="4">
    <source>
        <dbReference type="ARBA" id="ARBA00023015"/>
    </source>
</evidence>
<dbReference type="Proteomes" id="UP001362999">
    <property type="component" value="Unassembled WGS sequence"/>
</dbReference>
<keyword evidence="5" id="KW-0804">Transcription</keyword>
<feature type="repeat" description="WD" evidence="6">
    <location>
        <begin position="413"/>
        <end position="454"/>
    </location>
</feature>
<dbReference type="PANTHER" id="PTHR19879:SF9">
    <property type="entry name" value="TRANSCRIPTION INITIATION FACTOR TFIID SUBUNIT 5"/>
    <property type="match status" value="1"/>
</dbReference>
<keyword evidence="10" id="KW-1185">Reference proteome</keyword>
<dbReference type="InterPro" id="IPR001680">
    <property type="entry name" value="WD40_rpt"/>
</dbReference>
<dbReference type="PROSITE" id="PS00678">
    <property type="entry name" value="WD_REPEATS_1"/>
    <property type="match status" value="2"/>
</dbReference>
<dbReference type="PRINTS" id="PR00320">
    <property type="entry name" value="GPROTEINBRPT"/>
</dbReference>
<evidence type="ECO:0000256" key="7">
    <source>
        <dbReference type="SAM" id="MobiDB-lite"/>
    </source>
</evidence>
<dbReference type="SUPFAM" id="SSF50978">
    <property type="entry name" value="WD40 repeat-like"/>
    <property type="match status" value="1"/>
</dbReference>